<name>A0A2A4GCX4_9FLAO</name>
<dbReference type="GO" id="GO:0016757">
    <property type="term" value="F:glycosyltransferase activity"/>
    <property type="evidence" value="ECO:0007669"/>
    <property type="project" value="InterPro"/>
</dbReference>
<dbReference type="PANTHER" id="PTHR12526">
    <property type="entry name" value="GLYCOSYLTRANSFERASE"/>
    <property type="match status" value="1"/>
</dbReference>
<evidence type="ECO:0000259" key="2">
    <source>
        <dbReference type="Pfam" id="PF11997"/>
    </source>
</evidence>
<gene>
    <name evidence="3" type="ORF">B7P33_02945</name>
</gene>
<organism evidence="3 4">
    <name type="scientific">Sediminicola luteus</name>
    <dbReference type="NCBI Taxonomy" id="319238"/>
    <lineage>
        <taxon>Bacteria</taxon>
        <taxon>Pseudomonadati</taxon>
        <taxon>Bacteroidota</taxon>
        <taxon>Flavobacteriia</taxon>
        <taxon>Flavobacteriales</taxon>
        <taxon>Flavobacteriaceae</taxon>
        <taxon>Sediminicola</taxon>
    </lineage>
</organism>
<dbReference type="RefSeq" id="WP_097441793.1">
    <property type="nucleotide sequence ID" value="NZ_NBWU01000001.1"/>
</dbReference>
<feature type="domain" description="Glycosyl transferase family 1" evidence="1">
    <location>
        <begin position="308"/>
        <end position="471"/>
    </location>
</feature>
<dbReference type="InterPro" id="IPR047691">
    <property type="entry name" value="PelF-like"/>
</dbReference>
<feature type="domain" description="DUF3492" evidence="2">
    <location>
        <begin position="10"/>
        <end position="289"/>
    </location>
</feature>
<dbReference type="EMBL" id="NBWU01000001">
    <property type="protein sequence ID" value="PCE66271.1"/>
    <property type="molecule type" value="Genomic_DNA"/>
</dbReference>
<evidence type="ECO:0000313" key="3">
    <source>
        <dbReference type="EMBL" id="PCE66271.1"/>
    </source>
</evidence>
<dbReference type="OrthoDB" id="1522162at2"/>
<keyword evidence="4" id="KW-1185">Reference proteome</keyword>
<dbReference type="Gene3D" id="3.40.50.2000">
    <property type="entry name" value="Glycogen Phosphorylase B"/>
    <property type="match status" value="2"/>
</dbReference>
<evidence type="ECO:0000259" key="1">
    <source>
        <dbReference type="Pfam" id="PF00534"/>
    </source>
</evidence>
<dbReference type="NCBIfam" id="NF038011">
    <property type="entry name" value="PelF"/>
    <property type="match status" value="1"/>
</dbReference>
<evidence type="ECO:0000313" key="4">
    <source>
        <dbReference type="Proteomes" id="UP000219559"/>
    </source>
</evidence>
<dbReference type="AlphaFoldDB" id="A0A2A4GCX4"/>
<dbReference type="InterPro" id="IPR022622">
    <property type="entry name" value="DUF3492"/>
</dbReference>
<keyword evidence="3" id="KW-0808">Transferase</keyword>
<reference evidence="3 4" key="1">
    <citation type="submission" date="2017-04" db="EMBL/GenBank/DDBJ databases">
        <title>A new member of the family Flavobacteriaceae isolated from ascidians.</title>
        <authorList>
            <person name="Chen L."/>
        </authorList>
    </citation>
    <scope>NUCLEOTIDE SEQUENCE [LARGE SCALE GENOMIC DNA]</scope>
    <source>
        <strain evidence="3 4">HQA918</strain>
    </source>
</reference>
<sequence>MSPTTNSKIKVLLITEGTYPYNGGGVSTWAHDLCSHVKNAEFGIYAINAEVEPSPRYELGPNVKKVIQVPIWSPEEPMDCLDYDIPYTQIVLKRERSSEEAIRRLFVPYFKKFVKFQYKEKPSAKKLDKALKGMWRFWQRFDYKKTMTSQSVWKAFKEVVFDLYPDPSEGRANLEDLTTAMRWMYRFLLPLAIEVPKYDLSHLTMAGFAGLPAISQKYKFGTPILLTEHGVFIRERLIAIGTSDYSFFLKRFLIHFSEAVTRLVYYHSDLISTVSKFNRGWEILYGAKKDRIRVVYNGVDPKLFEPTKKQRTGTRPTVVAAARIFELKDILTMIRTCNEVRKKIPDVRFLVYGNKDAVPEYTERCESLIRELGLEDHFVLAGFHNRPEKIYLEGDLSILTSISEGFPYTVIESMSCGIPVVSTDVGGVTEAIDPSCGVVCKPKDVKEIAKAVVHLLQNDSIRLSMGESARKKVMAFFTIDKFISDFESLYAELNTEKHERVIPQLNQEEVFV</sequence>
<dbReference type="SUPFAM" id="SSF53756">
    <property type="entry name" value="UDP-Glycosyltransferase/glycogen phosphorylase"/>
    <property type="match status" value="1"/>
</dbReference>
<dbReference type="Pfam" id="PF11997">
    <property type="entry name" value="DUF3492"/>
    <property type="match status" value="1"/>
</dbReference>
<comment type="caution">
    <text evidence="3">The sequence shown here is derived from an EMBL/GenBank/DDBJ whole genome shotgun (WGS) entry which is preliminary data.</text>
</comment>
<dbReference type="PANTHER" id="PTHR12526:SF608">
    <property type="entry name" value="PELF"/>
    <property type="match status" value="1"/>
</dbReference>
<protein>
    <submittedName>
        <fullName evidence="3">Glycosyl transferase</fullName>
    </submittedName>
</protein>
<dbReference type="Proteomes" id="UP000219559">
    <property type="component" value="Unassembled WGS sequence"/>
</dbReference>
<accession>A0A2A4GCX4</accession>
<proteinExistence type="predicted"/>
<dbReference type="InterPro" id="IPR001296">
    <property type="entry name" value="Glyco_trans_1"/>
</dbReference>
<dbReference type="Pfam" id="PF00534">
    <property type="entry name" value="Glycos_transf_1"/>
    <property type="match status" value="1"/>
</dbReference>